<dbReference type="Gene3D" id="1.50.10.20">
    <property type="match status" value="1"/>
</dbReference>
<dbReference type="Gene3D" id="6.20.50.160">
    <property type="match status" value="1"/>
</dbReference>
<dbReference type="PANTHER" id="PTHR11412:SF166">
    <property type="entry name" value="NTR DOMAIN-CONTAINING PROTEIN"/>
    <property type="match status" value="1"/>
</dbReference>
<dbReference type="EMBL" id="JAIWYP010000010">
    <property type="protein sequence ID" value="KAH3754661.1"/>
    <property type="molecule type" value="Genomic_DNA"/>
</dbReference>
<dbReference type="Pfam" id="PF00207">
    <property type="entry name" value="A2M"/>
    <property type="match status" value="1"/>
</dbReference>
<dbReference type="SMART" id="SM01359">
    <property type="entry name" value="A2M_N_2"/>
    <property type="match status" value="1"/>
</dbReference>
<dbReference type="InterPro" id="IPR013783">
    <property type="entry name" value="Ig-like_fold"/>
</dbReference>
<proteinExistence type="predicted"/>
<protein>
    <submittedName>
        <fullName evidence="3">Uncharacterized protein</fullName>
    </submittedName>
</protein>
<feature type="domain" description="Alpha-2-macroglobulin bait region" evidence="1">
    <location>
        <begin position="77"/>
        <end position="213"/>
    </location>
</feature>
<feature type="non-terminal residue" evidence="3">
    <location>
        <position position="1"/>
    </location>
</feature>
<dbReference type="GO" id="GO:0005615">
    <property type="term" value="C:extracellular space"/>
    <property type="evidence" value="ECO:0007669"/>
    <property type="project" value="InterPro"/>
</dbReference>
<keyword evidence="4" id="KW-1185">Reference proteome</keyword>
<sequence length="770" mass="86474">IYMLHANGKPAIRERFSLTIDGSSPEQHRTNKDGYYLAHIHAVNQNLERRKIKVYAPAFENCATEIVLQPYTGVSQIVVEKVEREGASFIQAYTDINMNQVAQCSGILMLITARGKIVKTKYFPPSKDVSFKLETDVVNKVSPVGRVFAFYVHNAQLVADSSIFHVDSKCREQLELHPEKLEVRAGRVSKLTVTGPSGMWVGFNVIDKALLLFNNKNVLRENTLFRNMAAHDLGCGAGGGTNSEEIFKNAGLTILTNANVNEERIQRETAECAAKKLKRRAVSDENGLYFGSKPLCCEEGRQYSSDVISDYEMEKRHFKREVSEPVPERGSYVASDGSVFSFQDRYHMDIGLLEDMGLQMGIRKRFETWFFFEEHMISDNGLTLAMKYRDSITEWSIQAIGISEHYGACIAAPKEVKAFKDYFIQVDLPYKVLQKEMFNVKVTVFNFIPQELSARVYMKGVSSFCNGTSPGQHSQPQPLTLPPNGARTLTFPMIPLKAGTYPITVSAFVTNRHLPFADIVEKQLLVMNEGILEKKSFTVCLDPNFQMENCIQGPEVKRTVQLNVDNSPSVKMEVELPLPPSSLPGTAIVNAYIQSNLMGDPVLCVLVGVDKMFNEPRGSGENIMQYTAPIVYGMYFLKQTGTMEAKHEESGYRYMRNGITRQQYMYQKDDGSYAAWKERPSSLWLTAFVAKVFCQAEHLVRGMSDLNSLQKTLAYISKNNLEGSGDFRDDSPVVHKEMQGVFGQGDTRSGPSLTAFVLISLQECTERTVV</sequence>
<dbReference type="Gene3D" id="2.20.130.20">
    <property type="match status" value="1"/>
</dbReference>
<dbReference type="Gene3D" id="2.60.40.1930">
    <property type="match status" value="2"/>
</dbReference>
<evidence type="ECO:0000313" key="4">
    <source>
        <dbReference type="Proteomes" id="UP000828390"/>
    </source>
</evidence>
<gene>
    <name evidence="3" type="ORF">DPMN_189342</name>
</gene>
<dbReference type="InterPro" id="IPR008930">
    <property type="entry name" value="Terpenoid_cyclase/PrenylTrfase"/>
</dbReference>
<dbReference type="GO" id="GO:0004866">
    <property type="term" value="F:endopeptidase inhibitor activity"/>
    <property type="evidence" value="ECO:0007669"/>
    <property type="project" value="InterPro"/>
</dbReference>
<dbReference type="SUPFAM" id="SSF48239">
    <property type="entry name" value="Terpenoid cyclases/Protein prenyltransferases"/>
    <property type="match status" value="1"/>
</dbReference>
<dbReference type="InterPro" id="IPR050473">
    <property type="entry name" value="A2M/Complement_sys"/>
</dbReference>
<dbReference type="Pfam" id="PF07678">
    <property type="entry name" value="TED_complement"/>
    <property type="match status" value="1"/>
</dbReference>
<dbReference type="AlphaFoldDB" id="A0A9D4I9E0"/>
<dbReference type="PANTHER" id="PTHR11412">
    <property type="entry name" value="MACROGLOBULIN / COMPLEMENT"/>
    <property type="match status" value="1"/>
</dbReference>
<organism evidence="3 4">
    <name type="scientific">Dreissena polymorpha</name>
    <name type="common">Zebra mussel</name>
    <name type="synonym">Mytilus polymorpha</name>
    <dbReference type="NCBI Taxonomy" id="45954"/>
    <lineage>
        <taxon>Eukaryota</taxon>
        <taxon>Metazoa</taxon>
        <taxon>Spiralia</taxon>
        <taxon>Lophotrochozoa</taxon>
        <taxon>Mollusca</taxon>
        <taxon>Bivalvia</taxon>
        <taxon>Autobranchia</taxon>
        <taxon>Heteroconchia</taxon>
        <taxon>Euheterodonta</taxon>
        <taxon>Imparidentia</taxon>
        <taxon>Neoheterodontei</taxon>
        <taxon>Myida</taxon>
        <taxon>Dreissenoidea</taxon>
        <taxon>Dreissenidae</taxon>
        <taxon>Dreissena</taxon>
    </lineage>
</organism>
<dbReference type="SMART" id="SM01360">
    <property type="entry name" value="A2M"/>
    <property type="match status" value="1"/>
</dbReference>
<evidence type="ECO:0000313" key="3">
    <source>
        <dbReference type="EMBL" id="KAH3754661.1"/>
    </source>
</evidence>
<feature type="domain" description="Alpha-2-macroglobulin" evidence="2">
    <location>
        <begin position="368"/>
        <end position="458"/>
    </location>
</feature>
<dbReference type="InterPro" id="IPR011625">
    <property type="entry name" value="A2M_N_BRD"/>
</dbReference>
<comment type="caution">
    <text evidence="3">The sequence shown here is derived from an EMBL/GenBank/DDBJ whole genome shotgun (WGS) entry which is preliminary data.</text>
</comment>
<accession>A0A9D4I9E0</accession>
<dbReference type="InterPro" id="IPR001599">
    <property type="entry name" value="Macroglobln_a2"/>
</dbReference>
<reference evidence="3" key="2">
    <citation type="submission" date="2020-11" db="EMBL/GenBank/DDBJ databases">
        <authorList>
            <person name="McCartney M.A."/>
            <person name="Auch B."/>
            <person name="Kono T."/>
            <person name="Mallez S."/>
            <person name="Becker A."/>
            <person name="Gohl D.M."/>
            <person name="Silverstein K.A.T."/>
            <person name="Koren S."/>
            <person name="Bechman K.B."/>
            <person name="Herman A."/>
            <person name="Abrahante J.E."/>
            <person name="Garbe J."/>
        </authorList>
    </citation>
    <scope>NUCLEOTIDE SEQUENCE</scope>
    <source>
        <strain evidence="3">Duluth1</strain>
        <tissue evidence="3">Whole animal</tissue>
    </source>
</reference>
<dbReference type="Pfam" id="PF07703">
    <property type="entry name" value="A2M_BRD"/>
    <property type="match status" value="1"/>
</dbReference>
<dbReference type="Gene3D" id="2.60.40.10">
    <property type="entry name" value="Immunoglobulins"/>
    <property type="match status" value="1"/>
</dbReference>
<dbReference type="InterPro" id="IPR011626">
    <property type="entry name" value="Alpha-macroglobulin_TED"/>
</dbReference>
<reference evidence="3" key="1">
    <citation type="journal article" date="2019" name="bioRxiv">
        <title>The Genome of the Zebra Mussel, Dreissena polymorpha: A Resource for Invasive Species Research.</title>
        <authorList>
            <person name="McCartney M.A."/>
            <person name="Auch B."/>
            <person name="Kono T."/>
            <person name="Mallez S."/>
            <person name="Zhang Y."/>
            <person name="Obille A."/>
            <person name="Becker A."/>
            <person name="Abrahante J.E."/>
            <person name="Garbe J."/>
            <person name="Badalamenti J.P."/>
            <person name="Herman A."/>
            <person name="Mangelson H."/>
            <person name="Liachko I."/>
            <person name="Sullivan S."/>
            <person name="Sone E.D."/>
            <person name="Koren S."/>
            <person name="Silverstein K.A.T."/>
            <person name="Beckman K.B."/>
            <person name="Gohl D.M."/>
        </authorList>
    </citation>
    <scope>NUCLEOTIDE SEQUENCE</scope>
    <source>
        <strain evidence="3">Duluth1</strain>
        <tissue evidence="3">Whole animal</tissue>
    </source>
</reference>
<name>A0A9D4I9E0_DREPO</name>
<dbReference type="Proteomes" id="UP000828390">
    <property type="component" value="Unassembled WGS sequence"/>
</dbReference>
<evidence type="ECO:0000259" key="1">
    <source>
        <dbReference type="SMART" id="SM01359"/>
    </source>
</evidence>
<evidence type="ECO:0000259" key="2">
    <source>
        <dbReference type="SMART" id="SM01360"/>
    </source>
</evidence>